<sequence length="177" mass="20324">MIPENAFFHGTVIGGLDTILANAKSHVDGSKVAYFTTDRVYALVCCRSRQENFVTMGLRDGIQTYFERFPDQLKVLYDGKEGFIYRPVSAETLKNTRGHSWESSVDVPVVLLEHIPNVYTEILKEEEAGNVIIRRYADIDPDEQKEVANHMRDGLNDPLCFPAYRDFVYEHFSPLWD</sequence>
<reference evidence="1" key="1">
    <citation type="submission" date="2021-01" db="EMBL/GenBank/DDBJ databases">
        <title>Complete genome sequence of Clostridiales bacterium R-7.</title>
        <authorList>
            <person name="Mahoney-Kurpe S.C."/>
            <person name="Palevich N."/>
            <person name="Koike S."/>
            <person name="Moon C.D."/>
            <person name="Attwood G.T."/>
        </authorList>
    </citation>
    <scope>NUCLEOTIDE SEQUENCE</scope>
    <source>
        <strain evidence="1">R-7</strain>
    </source>
</reference>
<protein>
    <submittedName>
        <fullName evidence="1">Uncharacterized protein</fullName>
    </submittedName>
</protein>
<organism evidence="1 2">
    <name type="scientific">Aristaeella hokkaidonensis</name>
    <dbReference type="NCBI Taxonomy" id="3046382"/>
    <lineage>
        <taxon>Bacteria</taxon>
        <taxon>Bacillati</taxon>
        <taxon>Bacillota</taxon>
        <taxon>Clostridia</taxon>
        <taxon>Eubacteriales</taxon>
        <taxon>Aristaeellaceae</taxon>
        <taxon>Aristaeella</taxon>
    </lineage>
</organism>
<name>A0AC61NLC0_9FIRM</name>
<evidence type="ECO:0000313" key="1">
    <source>
        <dbReference type="EMBL" id="QUC67223.1"/>
    </source>
</evidence>
<accession>A0AC61NLC0</accession>
<proteinExistence type="predicted"/>
<dbReference type="EMBL" id="CP068393">
    <property type="protein sequence ID" value="QUC67223.1"/>
    <property type="molecule type" value="Genomic_DNA"/>
</dbReference>
<evidence type="ECO:0000313" key="2">
    <source>
        <dbReference type="Proteomes" id="UP000682782"/>
    </source>
</evidence>
<keyword evidence="2" id="KW-1185">Reference proteome</keyword>
<gene>
    <name evidence="1" type="ORF">JYE49_00440</name>
</gene>
<dbReference type="Proteomes" id="UP000682782">
    <property type="component" value="Chromosome"/>
</dbReference>